<name>A0A671MLM6_9TELE</name>
<reference evidence="2" key="1">
    <citation type="submission" date="2025-08" db="UniProtKB">
        <authorList>
            <consortium name="Ensembl"/>
        </authorList>
    </citation>
    <scope>IDENTIFICATION</scope>
</reference>
<accession>A0A671MLM6</accession>
<feature type="compositionally biased region" description="Polar residues" evidence="1">
    <location>
        <begin position="162"/>
        <end position="171"/>
    </location>
</feature>
<reference evidence="2" key="2">
    <citation type="submission" date="2025-09" db="UniProtKB">
        <authorList>
            <consortium name="Ensembl"/>
        </authorList>
    </citation>
    <scope>IDENTIFICATION</scope>
</reference>
<evidence type="ECO:0000313" key="2">
    <source>
        <dbReference type="Ensembl" id="ENSSANP00000034273.1"/>
    </source>
</evidence>
<feature type="region of interest" description="Disordered" evidence="1">
    <location>
        <begin position="162"/>
        <end position="183"/>
    </location>
</feature>
<protein>
    <submittedName>
        <fullName evidence="2">Uncharacterized protein</fullName>
    </submittedName>
</protein>
<organism evidence="2 3">
    <name type="scientific">Sinocyclocheilus anshuiensis</name>
    <dbReference type="NCBI Taxonomy" id="1608454"/>
    <lineage>
        <taxon>Eukaryota</taxon>
        <taxon>Metazoa</taxon>
        <taxon>Chordata</taxon>
        <taxon>Craniata</taxon>
        <taxon>Vertebrata</taxon>
        <taxon>Euteleostomi</taxon>
        <taxon>Actinopterygii</taxon>
        <taxon>Neopterygii</taxon>
        <taxon>Teleostei</taxon>
        <taxon>Ostariophysi</taxon>
        <taxon>Cypriniformes</taxon>
        <taxon>Cyprinidae</taxon>
        <taxon>Cyprininae</taxon>
        <taxon>Sinocyclocheilus</taxon>
    </lineage>
</organism>
<proteinExistence type="predicted"/>
<dbReference type="AlphaFoldDB" id="A0A671MLM6"/>
<dbReference type="Proteomes" id="UP000472260">
    <property type="component" value="Unassembled WGS sequence"/>
</dbReference>
<keyword evidence="3" id="KW-1185">Reference proteome</keyword>
<dbReference type="Ensembl" id="ENSSANT00000036500.1">
    <property type="protein sequence ID" value="ENSSANP00000034273.1"/>
    <property type="gene ID" value="ENSSANG00000017521.1"/>
</dbReference>
<evidence type="ECO:0000256" key="1">
    <source>
        <dbReference type="SAM" id="MobiDB-lite"/>
    </source>
</evidence>
<evidence type="ECO:0000313" key="3">
    <source>
        <dbReference type="Proteomes" id="UP000472260"/>
    </source>
</evidence>
<sequence length="183" mass="21632">MHRLLFPIKWLFQNQLCEFVAVGLSRTRGRALGYFHGDVCLRKARRVVVDVHHLDLHAKELEWVLQEHLQVKQAAGALLTDALPVDFLVHEKHPVLQVYFQVRRPRFRKVQSQILCDIPHKCALLRFLGHRVTYLRNYSIRETQQEQKHKHLHSGKDTWTILSQRSTQQNHHPLLQGQARRRA</sequence>